<evidence type="ECO:0000313" key="2">
    <source>
        <dbReference type="EMBL" id="QIL47972.1"/>
    </source>
</evidence>
<gene>
    <name evidence="2" type="ORF">G7082_05200</name>
</gene>
<protein>
    <submittedName>
        <fullName evidence="2">Uncharacterized protein</fullName>
    </submittedName>
</protein>
<proteinExistence type="predicted"/>
<accession>A0A6G8ASQ6</accession>
<name>A0A6G8ASQ6_9ENTE</name>
<feature type="transmembrane region" description="Helical" evidence="1">
    <location>
        <begin position="85"/>
        <end position="105"/>
    </location>
</feature>
<keyword evidence="1" id="KW-0812">Transmembrane</keyword>
<keyword evidence="1" id="KW-1133">Transmembrane helix</keyword>
<reference evidence="2 3" key="1">
    <citation type="submission" date="2020-03" db="EMBL/GenBank/DDBJ databases">
        <title>Vagococcus sp. nov., isolated from beetles.</title>
        <authorList>
            <person name="Hyun D.-W."/>
            <person name="Bae J.-W."/>
        </authorList>
    </citation>
    <scope>NUCLEOTIDE SEQUENCE [LARGE SCALE GENOMIC DNA]</scope>
    <source>
        <strain evidence="2 3">HDW17B</strain>
    </source>
</reference>
<dbReference type="RefSeq" id="WP_166034137.1">
    <property type="nucleotide sequence ID" value="NZ_CP049887.1"/>
</dbReference>
<dbReference type="AlphaFoldDB" id="A0A6G8ASQ6"/>
<dbReference type="EMBL" id="CP049887">
    <property type="protein sequence ID" value="QIL47972.1"/>
    <property type="molecule type" value="Genomic_DNA"/>
</dbReference>
<evidence type="ECO:0000256" key="1">
    <source>
        <dbReference type="SAM" id="Phobius"/>
    </source>
</evidence>
<sequence length="193" mass="22248">MKFTKITCENCGGDLNIKTLSHIKNQTETCPYCGATYIINAKHSKIGAKWELELERFNEQEKREITKAEWSFKNKQEERKDNNKILLGLSIFMVIGFLSLSIGAYHESHPSGAKITMNAKKFQGENYKIATEKLKDMGFKNINTEKVADLKFGIFTDEGDVKEVTIDGDNDFEKDDYFDEESTIKIYYHVFKD</sequence>
<organism evidence="2 3">
    <name type="scientific">Vagococcus hydrophili</name>
    <dbReference type="NCBI Taxonomy" id="2714947"/>
    <lineage>
        <taxon>Bacteria</taxon>
        <taxon>Bacillati</taxon>
        <taxon>Bacillota</taxon>
        <taxon>Bacilli</taxon>
        <taxon>Lactobacillales</taxon>
        <taxon>Enterococcaceae</taxon>
        <taxon>Vagococcus</taxon>
    </lineage>
</organism>
<dbReference type="Proteomes" id="UP000501747">
    <property type="component" value="Chromosome"/>
</dbReference>
<dbReference type="KEGG" id="vhy:G7082_05200"/>
<keyword evidence="1" id="KW-0472">Membrane</keyword>
<keyword evidence="3" id="KW-1185">Reference proteome</keyword>
<evidence type="ECO:0000313" key="3">
    <source>
        <dbReference type="Proteomes" id="UP000501747"/>
    </source>
</evidence>